<sequence length="345" mass="40650">MPYIYPILQNGQTVYRLYFVHHAKKLYLGYYKTESDAQAALKEAQTIMQGNFSLLDYTPYYIPFKKYISLCNFRDNKVYIKNPIYIYPRYFCYFLSPSLKLTFDMKELMYFSSYKIFKRGNYIYTQDAITQQSILSRFGIPPHSVMGVDYRFKNEDCYDFRAENLEIFNSYKGVSKEEAHGQIFYSARIFVKHNLIIGHYQTELEAAIAYNKAIDLLKSKGFTRDYIKNEIAYLTLPEYKEIYDRLSISPVLLTGNQRKRVTSFKKYRGISKDKSGFRASIGYKSKQFYLGIYPTEKRAAQAYNFASFYLYGHNGHVNPTVPTIYEADTQKIASYLKKYDLKNKV</sequence>
<keyword evidence="2" id="KW-1185">Reference proteome</keyword>
<comment type="caution">
    <text evidence="1">The sequence shown here is derived from an EMBL/GenBank/DDBJ whole genome shotgun (WGS) entry which is preliminary data.</text>
</comment>
<gene>
    <name evidence="1" type="ORF">CS063_05980</name>
</gene>
<name>A0AC61DDW4_9FIRM</name>
<proteinExistence type="predicted"/>
<dbReference type="Proteomes" id="UP000224460">
    <property type="component" value="Unassembled WGS sequence"/>
</dbReference>
<organism evidence="1 2">
    <name type="scientific">Sporanaerobium hydrogeniformans</name>
    <dbReference type="NCBI Taxonomy" id="3072179"/>
    <lineage>
        <taxon>Bacteria</taxon>
        <taxon>Bacillati</taxon>
        <taxon>Bacillota</taxon>
        <taxon>Clostridia</taxon>
        <taxon>Lachnospirales</taxon>
        <taxon>Lachnospiraceae</taxon>
        <taxon>Sporanaerobium</taxon>
    </lineage>
</organism>
<reference evidence="1" key="1">
    <citation type="submission" date="2017-10" db="EMBL/GenBank/DDBJ databases">
        <title>Genome sequence of cellulolytic Lachnospiraceae bacterium XHS1971 isolated from hotspring sediment.</title>
        <authorList>
            <person name="Vasudevan G."/>
            <person name="Joshi A.J."/>
            <person name="Hivarkar S."/>
            <person name="Lanjekar V.B."/>
            <person name="Dhakephalkar P.K."/>
            <person name="Dagar S."/>
        </authorList>
    </citation>
    <scope>NUCLEOTIDE SEQUENCE</scope>
    <source>
        <strain evidence="1">XHS1971</strain>
    </source>
</reference>
<evidence type="ECO:0000313" key="2">
    <source>
        <dbReference type="Proteomes" id="UP000224460"/>
    </source>
</evidence>
<evidence type="ECO:0000313" key="1">
    <source>
        <dbReference type="EMBL" id="PHV71238.1"/>
    </source>
</evidence>
<protein>
    <submittedName>
        <fullName evidence="1">Uncharacterized protein</fullName>
    </submittedName>
</protein>
<dbReference type="EMBL" id="PEDL01000004">
    <property type="protein sequence ID" value="PHV71238.1"/>
    <property type="molecule type" value="Genomic_DNA"/>
</dbReference>
<accession>A0AC61DDW4</accession>